<feature type="transmembrane region" description="Helical" evidence="1">
    <location>
        <begin position="26"/>
        <end position="45"/>
    </location>
</feature>
<dbReference type="PANTHER" id="PTHR34980:SF2">
    <property type="entry name" value="INNER MEMBRANE PROTEIN YHAH-RELATED"/>
    <property type="match status" value="1"/>
</dbReference>
<dbReference type="RefSeq" id="WP_342076667.1">
    <property type="nucleotide sequence ID" value="NZ_CP151767.2"/>
</dbReference>
<evidence type="ECO:0000256" key="1">
    <source>
        <dbReference type="SAM" id="Phobius"/>
    </source>
</evidence>
<feature type="transmembrane region" description="Helical" evidence="1">
    <location>
        <begin position="116"/>
        <end position="139"/>
    </location>
</feature>
<feature type="transmembrane region" description="Helical" evidence="1">
    <location>
        <begin position="145"/>
        <end position="172"/>
    </location>
</feature>
<keyword evidence="3" id="KW-1185">Reference proteome</keyword>
<proteinExistence type="predicted"/>
<feature type="transmembrane region" description="Helical" evidence="1">
    <location>
        <begin position="84"/>
        <end position="104"/>
    </location>
</feature>
<gene>
    <name evidence="2" type="ORF">AABB31_20805</name>
</gene>
<dbReference type="AlphaFoldDB" id="A0AAN0M948"/>
<keyword evidence="1" id="KW-1133">Transmembrane helix</keyword>
<dbReference type="GO" id="GO:0005886">
    <property type="term" value="C:plasma membrane"/>
    <property type="evidence" value="ECO:0007669"/>
    <property type="project" value="TreeGrafter"/>
</dbReference>
<reference evidence="2 3" key="2">
    <citation type="submission" date="2024-08" db="EMBL/GenBank/DDBJ databases">
        <title>Phylogenomic analyses of a clade within the roseobacter group suggest taxonomic reassignments of species of the genera Aestuariivita, Citreicella, Loktanella, Nautella, Pelagibaca, Ruegeria, Thalassobius, Thiobacimonas and Tropicibacter, and the proposal o.</title>
        <authorList>
            <person name="Jeon C.O."/>
        </authorList>
    </citation>
    <scope>NUCLEOTIDE SEQUENCE [LARGE SCALE GENOMIC DNA]</scope>
    <source>
        <strain evidence="2 3">SS1-5</strain>
    </source>
</reference>
<protein>
    <submittedName>
        <fullName evidence="2">DUF805 domain-containing protein</fullName>
    </submittedName>
</protein>
<evidence type="ECO:0000313" key="3">
    <source>
        <dbReference type="Proteomes" id="UP001470809"/>
    </source>
</evidence>
<keyword evidence="1" id="KW-0472">Membrane</keyword>
<reference evidence="3" key="1">
    <citation type="submission" date="2024-04" db="EMBL/GenBank/DDBJ databases">
        <title>Phylogenomic analyses of a clade within the roseobacter group suggest taxonomic reassignments of species of the genera Aestuariivita, Citreicella, Loktanella, Nautella, Pelagibaca, Ruegeria, Thalassobius, Thiobacimonas and Tropicibacter, and the proposal o.</title>
        <authorList>
            <person name="Jeon C.O."/>
        </authorList>
    </citation>
    <scope>NUCLEOTIDE SEQUENCE [LARGE SCALE GENOMIC DNA]</scope>
    <source>
        <strain evidence="3">SS1-5</strain>
    </source>
</reference>
<dbReference type="InterPro" id="IPR008523">
    <property type="entry name" value="DUF805"/>
</dbReference>
<dbReference type="EMBL" id="CP151767">
    <property type="protein sequence ID" value="WZU67356.1"/>
    <property type="molecule type" value="Genomic_DNA"/>
</dbReference>
<name>A0AAN0M948_9RHOB</name>
<dbReference type="Proteomes" id="UP001470809">
    <property type="component" value="Chromosome"/>
</dbReference>
<organism evidence="2 3">
    <name type="scientific">Yoonia rhodophyticola</name>
    <dbReference type="NCBI Taxonomy" id="3137370"/>
    <lineage>
        <taxon>Bacteria</taxon>
        <taxon>Pseudomonadati</taxon>
        <taxon>Pseudomonadota</taxon>
        <taxon>Alphaproteobacteria</taxon>
        <taxon>Rhodobacterales</taxon>
        <taxon>Paracoccaceae</taxon>
        <taxon>Yoonia</taxon>
    </lineage>
</organism>
<accession>A0AAN0M948</accession>
<evidence type="ECO:0000313" key="2">
    <source>
        <dbReference type="EMBL" id="WZU67356.1"/>
    </source>
</evidence>
<keyword evidence="1" id="KW-0812">Transmembrane</keyword>
<dbReference type="Pfam" id="PF05656">
    <property type="entry name" value="DUF805"/>
    <property type="match status" value="1"/>
</dbReference>
<dbReference type="KEGG" id="yrh:AABB31_20805"/>
<dbReference type="PANTHER" id="PTHR34980">
    <property type="entry name" value="INNER MEMBRANE PROTEIN-RELATED-RELATED"/>
    <property type="match status" value="1"/>
</dbReference>
<sequence>MGPADAIKTCLAKSFQFKGRASRSEFWWYGGLLLVVTFALLWPHATILSTETAELMVIKTSAVTGETTRELERQTEWHLYSVKWNMISITIIIAFYCLITAATVRRLHDVGSSGWFGLTMLLIGPASALLAVGSIHLIFNLSAGLAITIGFILSIASWLVWLICPLILLILLTRPSEEGRTEYGPNPNEASS</sequence>